<dbReference type="Proteomes" id="UP000027265">
    <property type="component" value="Unassembled WGS sequence"/>
</dbReference>
<sequence length="878" mass="99255">MKICNLGPWVVRNPTALPCDENGHYLPPHYQPPPPPDDNRPELYPFEWRIDFDFAYQHFVEVQNSEGSINKAIEWWAAALLQHEDCPPWTSAQELYETIDNVQKGNAPWKTYKIRYQGPVPPGTPPKWMTETYELVTRDALQLAENQLLTTDFEKDITSVPYLQFDKEGRRVWSNLMSGDWAYKQATSIAEDPNTHGAMFVPIVAGSDKTTVSVATGHQEYHPVYMSPGILTNSARRARGTGVLPVAFLPIPKANRKQRKTVAFQKFSRQMYHMSLARVFAPLKPAMTTPKVIRCSDGHFRRAILGLGPYIANYPEQVWLAGIVSGWCPKCDARPTDLDGAGAVRRSHNTTDVFINSFSPSVLWDDYGIRADVIPFTHGFPRADIHELLSPDLLHQVIKGTFKDHIVSWVNEYLHLVHGETRANEIIDDIDRRISAVPPFPGLRRFPDGRDFLQWTSDDSKALMKVYLPAIAGHVPPKMVKCVAAFLDFCYLARRNALNTDTLTELDAALARFHEHRTIFTETGVRTDISLPRQHFLKHYSRSIQLFGSPNGLCSSITESKHIKAVKEPWRRSSRFKALKQMLRTNCRLDKMASARHHFAMRGMMEGTTLSYTAKMLRGEPPEPPNRPTDDEDDDGGPAPGPRVMSSVELARTLLNWSLERGYPKNVEDLATFIGQPKFPELIRRFLFDQLNPNSKIPSSAIAVDDLPYFGGSISVFHPAVARFYAPSDLCGAGGMCQERIRSNPCWRGEYPRRDTVFISLDPDQPGMHGMVVGRVFLFFSFVFQDVPYSCALVHWLVPIVKDDNTGMWVVRPKFSGNGRRSLAVIHLDSVVRATHLIGVYGSGLLPVDFPHEDSLDAFAAFYVSKYADHHMHEFLVA</sequence>
<accession>A0A067QA81</accession>
<dbReference type="HOGENOM" id="CLU_006344_1_0_1"/>
<dbReference type="Pfam" id="PF18759">
    <property type="entry name" value="Plavaka"/>
    <property type="match status" value="1"/>
</dbReference>
<name>A0A067QA81_9AGAM</name>
<organism evidence="2 3">
    <name type="scientific">Jaapia argillacea MUCL 33604</name>
    <dbReference type="NCBI Taxonomy" id="933084"/>
    <lineage>
        <taxon>Eukaryota</taxon>
        <taxon>Fungi</taxon>
        <taxon>Dikarya</taxon>
        <taxon>Basidiomycota</taxon>
        <taxon>Agaricomycotina</taxon>
        <taxon>Agaricomycetes</taxon>
        <taxon>Agaricomycetidae</taxon>
        <taxon>Jaapiales</taxon>
        <taxon>Jaapiaceae</taxon>
        <taxon>Jaapia</taxon>
    </lineage>
</organism>
<dbReference type="AlphaFoldDB" id="A0A067QA81"/>
<dbReference type="OrthoDB" id="3199698at2759"/>
<evidence type="ECO:0000313" key="2">
    <source>
        <dbReference type="EMBL" id="KDQ63884.1"/>
    </source>
</evidence>
<dbReference type="InParanoid" id="A0A067QA81"/>
<evidence type="ECO:0000256" key="1">
    <source>
        <dbReference type="SAM" id="MobiDB-lite"/>
    </source>
</evidence>
<dbReference type="InterPro" id="IPR041078">
    <property type="entry name" value="Plavaka"/>
</dbReference>
<proteinExistence type="predicted"/>
<feature type="region of interest" description="Disordered" evidence="1">
    <location>
        <begin position="616"/>
        <end position="644"/>
    </location>
</feature>
<protein>
    <submittedName>
        <fullName evidence="2">Uncharacterized protein</fullName>
    </submittedName>
</protein>
<dbReference type="EMBL" id="KL197709">
    <property type="protein sequence ID" value="KDQ63884.1"/>
    <property type="molecule type" value="Genomic_DNA"/>
</dbReference>
<reference evidence="3" key="1">
    <citation type="journal article" date="2014" name="Proc. Natl. Acad. Sci. U.S.A.">
        <title>Extensive sampling of basidiomycete genomes demonstrates inadequacy of the white-rot/brown-rot paradigm for wood decay fungi.</title>
        <authorList>
            <person name="Riley R."/>
            <person name="Salamov A.A."/>
            <person name="Brown D.W."/>
            <person name="Nagy L.G."/>
            <person name="Floudas D."/>
            <person name="Held B.W."/>
            <person name="Levasseur A."/>
            <person name="Lombard V."/>
            <person name="Morin E."/>
            <person name="Otillar R."/>
            <person name="Lindquist E.A."/>
            <person name="Sun H."/>
            <person name="LaButti K.M."/>
            <person name="Schmutz J."/>
            <person name="Jabbour D."/>
            <person name="Luo H."/>
            <person name="Baker S.E."/>
            <person name="Pisabarro A.G."/>
            <person name="Walton J.D."/>
            <person name="Blanchette R.A."/>
            <person name="Henrissat B."/>
            <person name="Martin F."/>
            <person name="Cullen D."/>
            <person name="Hibbett D.S."/>
            <person name="Grigoriev I.V."/>
        </authorList>
    </citation>
    <scope>NUCLEOTIDE SEQUENCE [LARGE SCALE GENOMIC DNA]</scope>
    <source>
        <strain evidence="3">MUCL 33604</strain>
    </source>
</reference>
<dbReference type="STRING" id="933084.A0A067QA81"/>
<gene>
    <name evidence="2" type="ORF">JAAARDRAFT_187285</name>
</gene>
<keyword evidence="3" id="KW-1185">Reference proteome</keyword>
<evidence type="ECO:0000313" key="3">
    <source>
        <dbReference type="Proteomes" id="UP000027265"/>
    </source>
</evidence>